<dbReference type="InterPro" id="IPR011081">
    <property type="entry name" value="Big_4"/>
</dbReference>
<dbReference type="Pfam" id="PF07532">
    <property type="entry name" value="Big_4"/>
    <property type="match status" value="2"/>
</dbReference>
<dbReference type="RefSeq" id="WP_052737073.1">
    <property type="nucleotide sequence ID" value="NZ_FONN01000011.1"/>
</dbReference>
<dbReference type="InterPro" id="IPR043750">
    <property type="entry name" value="DUF5695"/>
</dbReference>
<evidence type="ECO:0000256" key="2">
    <source>
        <dbReference type="ARBA" id="ARBA00023157"/>
    </source>
</evidence>
<evidence type="ECO:0000313" key="5">
    <source>
        <dbReference type="EMBL" id="SFF00711.1"/>
    </source>
</evidence>
<dbReference type="InterPro" id="IPR013320">
    <property type="entry name" value="ConA-like_dom_sf"/>
</dbReference>
<feature type="domain" description="SLH" evidence="4">
    <location>
        <begin position="1866"/>
        <end position="1929"/>
    </location>
</feature>
<keyword evidence="1" id="KW-0732">Signal</keyword>
<feature type="domain" description="SLH" evidence="4">
    <location>
        <begin position="1931"/>
        <end position="1994"/>
    </location>
</feature>
<proteinExistence type="predicted"/>
<dbReference type="PANTHER" id="PTHR43308:SF5">
    <property type="entry name" value="S-LAYER PROTEIN _ PEPTIDOGLYCAN ENDO-BETA-N-ACETYLGLUCOSAMINIDASE"/>
    <property type="match status" value="1"/>
</dbReference>
<dbReference type="Proteomes" id="UP000183410">
    <property type="component" value="Unassembled WGS sequence"/>
</dbReference>
<feature type="region of interest" description="Disordered" evidence="3">
    <location>
        <begin position="1597"/>
        <end position="1686"/>
    </location>
</feature>
<feature type="compositionally biased region" description="Pro residues" evidence="3">
    <location>
        <begin position="1604"/>
        <end position="1621"/>
    </location>
</feature>
<dbReference type="InterPro" id="IPR006558">
    <property type="entry name" value="LamG-like"/>
</dbReference>
<evidence type="ECO:0000313" key="6">
    <source>
        <dbReference type="Proteomes" id="UP000183410"/>
    </source>
</evidence>
<dbReference type="Pfam" id="PF00395">
    <property type="entry name" value="SLH"/>
    <property type="match status" value="3"/>
</dbReference>
<keyword evidence="6" id="KW-1185">Reference proteome</keyword>
<feature type="compositionally biased region" description="Low complexity" evidence="3">
    <location>
        <begin position="1030"/>
        <end position="1041"/>
    </location>
</feature>
<dbReference type="SUPFAM" id="SSF49899">
    <property type="entry name" value="Concanavalin A-like lectins/glucanases"/>
    <property type="match status" value="2"/>
</dbReference>
<sequence>MIKKRWKTLTARRTIALFSAVALITGLFSPLIGKAWGAEAEGGGLQVEIGEYGEISSLKIKGDLFPTEYVMNKTVAPEQDTADHQWMGELMFTYRLGDNGEWKEASTNQSSDVRQIARSGDVTTVTYAGSQNAGGIRDFTLVETYTLEEDGSLNWTINLTNTSGQKLEIGDYGVPLPFNEQWNYGDAIYETRVVSHSFVGNNSSYMTASRPSGLGSYLLMTPDSQTKAGFEYQDRWRQEERPNSKWTGESGKWIEGLNVYYIHSNVIKKTNRGYLPNTSLILEAGADNQYGFNFFAVADEHQMKQRLYEEGLIDVSVVPGMIVPTNQKAKFDLRTKQTINSVKDEDGNDIPLVESKAGDHHIYELQMTKLGPNDITVSYGDGLSTVLQFYAISPIDEALAAHSEFMVDSMQWQAPGEIYDKVFDDWMMNTKKKMGNFNGYWGWGDDWGLTHGQFLAEKNALDPVAREVKAVDEYLETAIWTNLMNGHHEDYLIHDFLMPEPNTTPTYRGYAYPHIYNTFFSMYKIVKEYPGLIDYEHDANTYLLRAYNIMKALYEGPVAYNWNTGLMGELTTPAIIQALQDEGYVVEANDIIGKMATKYNNFKNTTYPYGSEYSYDNTGEEAVYTLAKMQSENVAEQLKAQEMMGKINAKTRASRGHMPVWYYYTDPVTITGENWWNFQYTVSLAGYAMDDWIRYQSSGNREVEQRLSYAAKIANIGSINTGQISDDPANYGASAWTYQAEKGNLGTLGHGGGASLPLLNGWRGMTGESDLGLFGALQILSADIAVDPIFGLTGYGANVTEDSNSYSIEPIDGLYKKINLITEKLYLTLERDQFTHAVLSKTKDAAALDIKNLTPGTAHQVHLTLEGLKPGAYAVTVDGQPAGKLNAFGAKAVLAINAPAAANYTVELSETTPDPNTAPTVHAGDDQAIHLYDDLVLKGSVQDDGLPAGKLTVQWSMESGPVGGVVDFGYATSAVTTAQFNEPGDYVLKLSADDSELNASDTVSITVNPPAELPEAIASYNFNETEGTIAADSSGSGNDASLKGTSSWTSGRSGNAVKVGGTDGYVLLPDNVLGLTEKITVAAWVKADQLNDFSRLFDFGTGTQTYMFLAPKVGSSMQFSITTGGNQAGAEQSITGPALTTGEWRHVAVTLDGPLGILYVDGVEVGRNDHMTLTPRSLGKTKNNYIGKSQYSDPYLNASVDDFQLFSRALTAAEIAAMVAPPVDEIERIEEVQVSTPVDVAPKLPASVKVYLKNGSSIDASVRWNDIQPEQYAEAGSSFTVKGIVIGTDLEATATVTVMAREIQGYPSLVVRYNFDETEGSVVQDASASGLNGTINGELGWVSDGHTGGALQFNGVSGNYVDAGNSAALQPGSLTLSYWIKRTENMNDRENVLLWFKPESNYAGNGFFLTYNGNSSIFYVDGANGFYVRQSPNDFLPLNEWTNVVITFDSTTGERAIYKNGVSQTLGTDGTPRTITATADVKRIGVSGYGNGAQLHADLDDFRIYNGPMTASQVKGLYEGKDIKSVDQAAAATTIGTAPSLPASVQVTYENDTTGTAFVVWDAISAEQYAAEGSFTVAGTVDGTSLRAEAVVTVTAAPVEPTATPTPTPAPTDTPVTPTPTPVQTDTPVTPTPTPVPTGSPVTPTPTSSSTSTPSPTATPAPATPSPAASSTATPAPSPSTTPIPAANQVVTSNELASSNGEPVKLQLAAGKSKLVLPANAGTLLGTSALRVESNGVVLEIPSSVLIDLAKLVRANEAATAQIILSLDRLEQNVQSGSLKSSGEAYAFNLLIRTANGAETKLPNFSSPVGIQLSYNASADVENLLGIYWYNESEQKWEYVGGKIDKAAKQISTSVSHFSKYAVMSYEAAFSDVPASHWAYDAVRSLTAKHIVFGLSNERFAPQKTTTRAEFTAMLVRALNLDTGAAGTTSTEQKFDDVSPDNWFYDEVDAAVAAGLIQGKEAQTFAPNEALTREQMASIMARAWVMMNDDEQPANQTALDFADASDISEWAKQAVAAVTELEIMNGKNQNRFDPAATATRAETAQAINKFLQKLE</sequence>
<dbReference type="PANTHER" id="PTHR43308">
    <property type="entry name" value="OUTER MEMBRANE PROTEIN ALPHA-RELATED"/>
    <property type="match status" value="1"/>
</dbReference>
<dbReference type="Gene3D" id="2.60.120.200">
    <property type="match status" value="2"/>
</dbReference>
<feature type="compositionally biased region" description="Low complexity" evidence="3">
    <location>
        <begin position="1639"/>
        <end position="1656"/>
    </location>
</feature>
<feature type="region of interest" description="Disordered" evidence="3">
    <location>
        <begin position="1029"/>
        <end position="1050"/>
    </location>
</feature>
<dbReference type="InterPro" id="IPR013783">
    <property type="entry name" value="Ig-like_fold"/>
</dbReference>
<dbReference type="Gene3D" id="2.60.40.10">
    <property type="entry name" value="Immunoglobulins"/>
    <property type="match status" value="1"/>
</dbReference>
<organism evidence="5 6">
    <name type="scientific">Paenibacillus algorifonticola</name>
    <dbReference type="NCBI Taxonomy" id="684063"/>
    <lineage>
        <taxon>Bacteria</taxon>
        <taxon>Bacillati</taxon>
        <taxon>Bacillota</taxon>
        <taxon>Bacilli</taxon>
        <taxon>Bacillales</taxon>
        <taxon>Paenibacillaceae</taxon>
        <taxon>Paenibacillus</taxon>
    </lineage>
</organism>
<feature type="domain" description="SLH" evidence="4">
    <location>
        <begin position="1998"/>
        <end position="2055"/>
    </location>
</feature>
<dbReference type="EMBL" id="FONN01000011">
    <property type="protein sequence ID" value="SFF00711.1"/>
    <property type="molecule type" value="Genomic_DNA"/>
</dbReference>
<feature type="compositionally biased region" description="Low complexity" evidence="3">
    <location>
        <begin position="1666"/>
        <end position="1675"/>
    </location>
</feature>
<dbReference type="InterPro" id="IPR001119">
    <property type="entry name" value="SLH_dom"/>
</dbReference>
<dbReference type="InterPro" id="IPR051465">
    <property type="entry name" value="Cell_Envelope_Struct_Comp"/>
</dbReference>
<dbReference type="SMART" id="SM00560">
    <property type="entry name" value="LamGL"/>
    <property type="match status" value="2"/>
</dbReference>
<protein>
    <submittedName>
        <fullName evidence="5">S-layer homology domain-containing protein</fullName>
    </submittedName>
</protein>
<dbReference type="Pfam" id="PF13385">
    <property type="entry name" value="Laminin_G_3"/>
    <property type="match status" value="2"/>
</dbReference>
<gene>
    <name evidence="5" type="ORF">SAMN04487969_11163</name>
</gene>
<evidence type="ECO:0000256" key="3">
    <source>
        <dbReference type="SAM" id="MobiDB-lite"/>
    </source>
</evidence>
<reference evidence="6" key="1">
    <citation type="submission" date="2016-10" db="EMBL/GenBank/DDBJ databases">
        <authorList>
            <person name="Varghese N."/>
            <person name="Submissions S."/>
        </authorList>
    </citation>
    <scope>NUCLEOTIDE SEQUENCE [LARGE SCALE GENOMIC DNA]</scope>
    <source>
        <strain evidence="6">CGMCC 1.10223</strain>
    </source>
</reference>
<evidence type="ECO:0000256" key="1">
    <source>
        <dbReference type="ARBA" id="ARBA00022729"/>
    </source>
</evidence>
<evidence type="ECO:0000259" key="4">
    <source>
        <dbReference type="PROSITE" id="PS51272"/>
    </source>
</evidence>
<dbReference type="PROSITE" id="PS51272">
    <property type="entry name" value="SLH"/>
    <property type="match status" value="3"/>
</dbReference>
<accession>A0A1I2F819</accession>
<keyword evidence="2" id="KW-1015">Disulfide bond</keyword>
<dbReference type="Pfam" id="PF18951">
    <property type="entry name" value="DUF5695"/>
    <property type="match status" value="2"/>
</dbReference>
<name>A0A1I2F819_9BACL</name>
<dbReference type="PRINTS" id="PR01217">
    <property type="entry name" value="PRICHEXTENSN"/>
</dbReference>